<reference evidence="7" key="1">
    <citation type="submission" date="2022-07" db="EMBL/GenBank/DDBJ databases">
        <title>Genome Sequence of Physisporinus lineatus.</title>
        <authorList>
            <person name="Buettner E."/>
        </authorList>
    </citation>
    <scope>NUCLEOTIDE SEQUENCE</scope>
    <source>
        <strain evidence="7">VT162</strain>
    </source>
</reference>
<dbReference type="Gene3D" id="3.40.50.1820">
    <property type="entry name" value="alpha/beta hydrolase"/>
    <property type="match status" value="2"/>
</dbReference>
<evidence type="ECO:0000256" key="4">
    <source>
        <dbReference type="ARBA" id="ARBA00022801"/>
    </source>
</evidence>
<evidence type="ECO:0000256" key="2">
    <source>
        <dbReference type="ARBA" id="ARBA00022670"/>
    </source>
</evidence>
<dbReference type="GO" id="GO:0070008">
    <property type="term" value="F:serine-type exopeptidase activity"/>
    <property type="evidence" value="ECO:0007669"/>
    <property type="project" value="InterPro"/>
</dbReference>
<evidence type="ECO:0000256" key="6">
    <source>
        <dbReference type="SAM" id="SignalP"/>
    </source>
</evidence>
<feature type="chain" id="PRO_5041908208" description="Peptidase S28" evidence="6">
    <location>
        <begin position="26"/>
        <end position="555"/>
    </location>
</feature>
<evidence type="ECO:0000256" key="1">
    <source>
        <dbReference type="ARBA" id="ARBA00011079"/>
    </source>
</evidence>
<evidence type="ECO:0000256" key="5">
    <source>
        <dbReference type="ARBA" id="ARBA00023180"/>
    </source>
</evidence>
<evidence type="ECO:0000313" key="8">
    <source>
        <dbReference type="Proteomes" id="UP001212997"/>
    </source>
</evidence>
<dbReference type="InterPro" id="IPR029058">
    <property type="entry name" value="AB_hydrolase_fold"/>
</dbReference>
<keyword evidence="3 6" id="KW-0732">Signal</keyword>
<dbReference type="InterPro" id="IPR008758">
    <property type="entry name" value="Peptidase_S28"/>
</dbReference>
<dbReference type="GO" id="GO:0006508">
    <property type="term" value="P:proteolysis"/>
    <property type="evidence" value="ECO:0007669"/>
    <property type="project" value="UniProtKB-KW"/>
</dbReference>
<name>A0AAD5VAH0_9APHY</name>
<keyword evidence="2" id="KW-0645">Protease</keyword>
<comment type="similarity">
    <text evidence="1">Belongs to the peptidase S28 family.</text>
</comment>
<protein>
    <recommendedName>
        <fullName evidence="9">Peptidase S28</fullName>
    </recommendedName>
</protein>
<keyword evidence="5" id="KW-0325">Glycoprotein</keyword>
<evidence type="ECO:0000313" key="7">
    <source>
        <dbReference type="EMBL" id="KAJ3490661.1"/>
    </source>
</evidence>
<keyword evidence="4" id="KW-0378">Hydrolase</keyword>
<dbReference type="FunFam" id="3.40.50.1820:FF:000368">
    <property type="entry name" value="Unplaced genomic scaffold supercont2.8, whole genome shotgun sequence"/>
    <property type="match status" value="1"/>
</dbReference>
<proteinExistence type="inferred from homology"/>
<gene>
    <name evidence="7" type="ORF">NLI96_g1262</name>
</gene>
<dbReference type="Proteomes" id="UP001212997">
    <property type="component" value="Unassembled WGS sequence"/>
</dbReference>
<keyword evidence="8" id="KW-1185">Reference proteome</keyword>
<dbReference type="EMBL" id="JANAWD010000024">
    <property type="protein sequence ID" value="KAJ3490661.1"/>
    <property type="molecule type" value="Genomic_DNA"/>
</dbReference>
<dbReference type="PANTHER" id="PTHR11010">
    <property type="entry name" value="PROTEASE S28 PRO-X CARBOXYPEPTIDASE-RELATED"/>
    <property type="match status" value="1"/>
</dbReference>
<organism evidence="7 8">
    <name type="scientific">Meripilus lineatus</name>
    <dbReference type="NCBI Taxonomy" id="2056292"/>
    <lineage>
        <taxon>Eukaryota</taxon>
        <taxon>Fungi</taxon>
        <taxon>Dikarya</taxon>
        <taxon>Basidiomycota</taxon>
        <taxon>Agaricomycotina</taxon>
        <taxon>Agaricomycetes</taxon>
        <taxon>Polyporales</taxon>
        <taxon>Meripilaceae</taxon>
        <taxon>Meripilus</taxon>
    </lineage>
</organism>
<dbReference type="PANTHER" id="PTHR11010:SF117">
    <property type="entry name" value="SERINE PROTEASE 16"/>
    <property type="match status" value="1"/>
</dbReference>
<feature type="signal peptide" evidence="6">
    <location>
        <begin position="1"/>
        <end position="25"/>
    </location>
</feature>
<dbReference type="Pfam" id="PF05577">
    <property type="entry name" value="Peptidase_S28"/>
    <property type="match status" value="1"/>
</dbReference>
<accession>A0AAD5VAH0</accession>
<evidence type="ECO:0008006" key="9">
    <source>
        <dbReference type="Google" id="ProtNLM"/>
    </source>
</evidence>
<dbReference type="GO" id="GO:0008239">
    <property type="term" value="F:dipeptidyl-peptidase activity"/>
    <property type="evidence" value="ECO:0007669"/>
    <property type="project" value="TreeGrafter"/>
</dbReference>
<dbReference type="SUPFAM" id="SSF53474">
    <property type="entry name" value="alpha/beta-Hydrolases"/>
    <property type="match status" value="1"/>
</dbReference>
<dbReference type="AlphaFoldDB" id="A0AAD5VAH0"/>
<sequence length="555" mass="62516">MLLRMLSSFLCVCLVFLLRASEVGARGKKVGRHQIQQLGAQGVNLWKLGNVRSSETGATYPGAASNLVVQQPGEFIFDSELAGFRGYWFRQPLDHFSNSSRTFRQRYWINARHYVPHSGGPVIVLDGGETSGEDRIPFLDTGIVEILAKATGGLGVVLEHRYYGRSVPVSNFSTDSLRWLNNAQSAADSANFMATIKFPGIEEDLTAPNTPWIYYGGSYAGARAAHMRILYPELVFGAIASSAVTHASIENWQYTDIIRRAADLKCSAHLEKSIGIIDILLKVPHLKRHLKALFGLEELEHDDDFASLIESPLGAWQAKNWDPEVGSTEFDEFCDALDEPIHKHDLDMLNKTVSYDHETRSLSFSSGLEVNLAVLNYGKYIKECFGTHNDTKFQEIDTKQEWRLWMFQVCTEWGYFGTAPPAPFPRIVSKLLTLDYASKICRQAFPPGEHFTVPPLPNVTVVNELGDFGIAADRLAIIDGEVDPWRPCTPHSECAEDREDTILRPFKLIPNGVHHYDEFGLRDINDEPPEILQIHEEMVDFVQEWLKDWELKVTT</sequence>
<evidence type="ECO:0000256" key="3">
    <source>
        <dbReference type="ARBA" id="ARBA00022729"/>
    </source>
</evidence>
<comment type="caution">
    <text evidence="7">The sequence shown here is derived from an EMBL/GenBank/DDBJ whole genome shotgun (WGS) entry which is preliminary data.</text>
</comment>